<dbReference type="InParanoid" id="K1RFB7"/>
<dbReference type="EMBL" id="JH816649">
    <property type="protein sequence ID" value="EKC42414.1"/>
    <property type="molecule type" value="Genomic_DNA"/>
</dbReference>
<name>K1RFB7_MAGGI</name>
<dbReference type="AlphaFoldDB" id="K1RFB7"/>
<protein>
    <submittedName>
        <fullName evidence="2">Uncharacterized protein</fullName>
    </submittedName>
</protein>
<reference evidence="2" key="1">
    <citation type="journal article" date="2012" name="Nature">
        <title>The oyster genome reveals stress adaptation and complexity of shell formation.</title>
        <authorList>
            <person name="Zhang G."/>
            <person name="Fang X."/>
            <person name="Guo X."/>
            <person name="Li L."/>
            <person name="Luo R."/>
            <person name="Xu F."/>
            <person name="Yang P."/>
            <person name="Zhang L."/>
            <person name="Wang X."/>
            <person name="Qi H."/>
            <person name="Xiong Z."/>
            <person name="Que H."/>
            <person name="Xie Y."/>
            <person name="Holland P.W."/>
            <person name="Paps J."/>
            <person name="Zhu Y."/>
            <person name="Wu F."/>
            <person name="Chen Y."/>
            <person name="Wang J."/>
            <person name="Peng C."/>
            <person name="Meng J."/>
            <person name="Yang L."/>
            <person name="Liu J."/>
            <person name="Wen B."/>
            <person name="Zhang N."/>
            <person name="Huang Z."/>
            <person name="Zhu Q."/>
            <person name="Feng Y."/>
            <person name="Mount A."/>
            <person name="Hedgecock D."/>
            <person name="Xu Z."/>
            <person name="Liu Y."/>
            <person name="Domazet-Loso T."/>
            <person name="Du Y."/>
            <person name="Sun X."/>
            <person name="Zhang S."/>
            <person name="Liu B."/>
            <person name="Cheng P."/>
            <person name="Jiang X."/>
            <person name="Li J."/>
            <person name="Fan D."/>
            <person name="Wang W."/>
            <person name="Fu W."/>
            <person name="Wang T."/>
            <person name="Wang B."/>
            <person name="Zhang J."/>
            <person name="Peng Z."/>
            <person name="Li Y."/>
            <person name="Li N."/>
            <person name="Wang J."/>
            <person name="Chen M."/>
            <person name="He Y."/>
            <person name="Tan F."/>
            <person name="Song X."/>
            <person name="Zheng Q."/>
            <person name="Huang R."/>
            <person name="Yang H."/>
            <person name="Du X."/>
            <person name="Chen L."/>
            <person name="Yang M."/>
            <person name="Gaffney P.M."/>
            <person name="Wang S."/>
            <person name="Luo L."/>
            <person name="She Z."/>
            <person name="Ming Y."/>
            <person name="Huang W."/>
            <person name="Zhang S."/>
            <person name="Huang B."/>
            <person name="Zhang Y."/>
            <person name="Qu T."/>
            <person name="Ni P."/>
            <person name="Miao G."/>
            <person name="Wang J."/>
            <person name="Wang Q."/>
            <person name="Steinberg C.E."/>
            <person name="Wang H."/>
            <person name="Li N."/>
            <person name="Qian L."/>
            <person name="Zhang G."/>
            <person name="Li Y."/>
            <person name="Yang H."/>
            <person name="Liu X."/>
            <person name="Wang J."/>
            <person name="Yin Y."/>
            <person name="Wang J."/>
        </authorList>
    </citation>
    <scope>NUCLEOTIDE SEQUENCE [LARGE SCALE GENOMIC DNA]</scope>
    <source>
        <strain evidence="2">05x7-T-G4-1.051#20</strain>
    </source>
</reference>
<accession>K1RFB7</accession>
<evidence type="ECO:0000313" key="2">
    <source>
        <dbReference type="EMBL" id="EKC42414.1"/>
    </source>
</evidence>
<proteinExistence type="predicted"/>
<dbReference type="HOGENOM" id="CLU_2123441_0_0_1"/>
<gene>
    <name evidence="2" type="ORF">CGI_10015714</name>
</gene>
<evidence type="ECO:0000256" key="1">
    <source>
        <dbReference type="SAM" id="MobiDB-lite"/>
    </source>
</evidence>
<feature type="region of interest" description="Disordered" evidence="1">
    <location>
        <begin position="1"/>
        <end position="21"/>
    </location>
</feature>
<sequence length="114" mass="12998">MDIYEKKPTSKSPDGNKPKENRYTGLVECFIITVSIPIHTHQTMQSAPCVFTATCATSGVSKRSARLEKPCKLPFPVRESLPYQNILSLPPVLITYLFDRNWEPSRYCVDFNML</sequence>
<organism evidence="2">
    <name type="scientific">Magallana gigas</name>
    <name type="common">Pacific oyster</name>
    <name type="synonym">Crassostrea gigas</name>
    <dbReference type="NCBI Taxonomy" id="29159"/>
    <lineage>
        <taxon>Eukaryota</taxon>
        <taxon>Metazoa</taxon>
        <taxon>Spiralia</taxon>
        <taxon>Lophotrochozoa</taxon>
        <taxon>Mollusca</taxon>
        <taxon>Bivalvia</taxon>
        <taxon>Autobranchia</taxon>
        <taxon>Pteriomorphia</taxon>
        <taxon>Ostreida</taxon>
        <taxon>Ostreoidea</taxon>
        <taxon>Ostreidae</taxon>
        <taxon>Magallana</taxon>
    </lineage>
</organism>